<keyword evidence="4" id="KW-1185">Reference proteome</keyword>
<organism evidence="3 4">
    <name type="scientific">Rippkaea orientalis (strain PCC 8801 / RF-1)</name>
    <name type="common">Cyanothece sp. (strain PCC 8801)</name>
    <dbReference type="NCBI Taxonomy" id="41431"/>
    <lineage>
        <taxon>Bacteria</taxon>
        <taxon>Bacillati</taxon>
        <taxon>Cyanobacteriota</taxon>
        <taxon>Cyanophyceae</taxon>
        <taxon>Oscillatoriophycideae</taxon>
        <taxon>Chroococcales</taxon>
        <taxon>Aphanothecaceae</taxon>
        <taxon>Rippkaea</taxon>
        <taxon>Rippkaea orientalis</taxon>
    </lineage>
</organism>
<name>B7K058_RIPO1</name>
<accession>B7K058</accession>
<dbReference type="Proteomes" id="UP000008204">
    <property type="component" value="Chromosome"/>
</dbReference>
<dbReference type="CDD" id="cd04301">
    <property type="entry name" value="NAT_SF"/>
    <property type="match status" value="1"/>
</dbReference>
<sequence>MFSYYKDYLIRDWKESDRLDAAKVIETVLKEYGLPWQPEEADQDVLAIEQFYLAVEGEFWVVEHQSEIVGTAAYYPILKGNNAVEIRKMYLLPQVRGKGLGKYLLKALETTIKDRGYQEIFIETASLLKEAVKLYEDYGYQPITEVETKRCDRAYIKGL</sequence>
<dbReference type="InterPro" id="IPR050769">
    <property type="entry name" value="NAT_camello-type"/>
</dbReference>
<dbReference type="HOGENOM" id="CLU_013985_11_2_3"/>
<evidence type="ECO:0000313" key="4">
    <source>
        <dbReference type="Proteomes" id="UP000008204"/>
    </source>
</evidence>
<dbReference type="eggNOG" id="COG0456">
    <property type="taxonomic scope" value="Bacteria"/>
</dbReference>
<dbReference type="OrthoDB" id="5419426at2"/>
<dbReference type="PANTHER" id="PTHR13947:SF37">
    <property type="entry name" value="LD18367P"/>
    <property type="match status" value="1"/>
</dbReference>
<dbReference type="PANTHER" id="PTHR13947">
    <property type="entry name" value="GNAT FAMILY N-ACETYLTRANSFERASE"/>
    <property type="match status" value="1"/>
</dbReference>
<dbReference type="SUPFAM" id="SSF55729">
    <property type="entry name" value="Acyl-CoA N-acyltransferases (Nat)"/>
    <property type="match status" value="1"/>
</dbReference>
<evidence type="ECO:0000313" key="3">
    <source>
        <dbReference type="EMBL" id="ACK66205.1"/>
    </source>
</evidence>
<dbReference type="RefSeq" id="WP_012595473.1">
    <property type="nucleotide sequence ID" value="NC_011726.1"/>
</dbReference>
<dbReference type="GO" id="GO:0008080">
    <property type="term" value="F:N-acetyltransferase activity"/>
    <property type="evidence" value="ECO:0007669"/>
    <property type="project" value="InterPro"/>
</dbReference>
<dbReference type="EMBL" id="CP001287">
    <property type="protein sequence ID" value="ACK66205.1"/>
    <property type="molecule type" value="Genomic_DNA"/>
</dbReference>
<dbReference type="Gene3D" id="3.40.630.30">
    <property type="match status" value="1"/>
</dbReference>
<dbReference type="AlphaFoldDB" id="B7K058"/>
<protein>
    <submittedName>
        <fullName evidence="3">GCN5-related N-acetyltransferase</fullName>
    </submittedName>
</protein>
<gene>
    <name evidence="3" type="ordered locus">PCC8801_2177</name>
</gene>
<keyword evidence="1 3" id="KW-0808">Transferase</keyword>
<dbReference type="Pfam" id="PF00583">
    <property type="entry name" value="Acetyltransf_1"/>
    <property type="match status" value="1"/>
</dbReference>
<feature type="domain" description="N-acetyltransferase" evidence="2">
    <location>
        <begin position="8"/>
        <end position="159"/>
    </location>
</feature>
<evidence type="ECO:0000259" key="2">
    <source>
        <dbReference type="PROSITE" id="PS51186"/>
    </source>
</evidence>
<reference evidence="4" key="1">
    <citation type="journal article" date="2011" name="MBio">
        <title>Novel metabolic attributes of the genus Cyanothece, comprising a group of unicellular nitrogen-fixing Cyanobacteria.</title>
        <authorList>
            <person name="Bandyopadhyay A."/>
            <person name="Elvitigala T."/>
            <person name="Welsh E."/>
            <person name="Stockel J."/>
            <person name="Liberton M."/>
            <person name="Min H."/>
            <person name="Sherman L.A."/>
            <person name="Pakrasi H.B."/>
        </authorList>
    </citation>
    <scope>NUCLEOTIDE SEQUENCE [LARGE SCALE GENOMIC DNA]</scope>
    <source>
        <strain evidence="4">PCC 8801</strain>
    </source>
</reference>
<proteinExistence type="predicted"/>
<evidence type="ECO:0000256" key="1">
    <source>
        <dbReference type="ARBA" id="ARBA00022679"/>
    </source>
</evidence>
<dbReference type="InterPro" id="IPR000182">
    <property type="entry name" value="GNAT_dom"/>
</dbReference>
<dbReference type="InterPro" id="IPR016181">
    <property type="entry name" value="Acyl_CoA_acyltransferase"/>
</dbReference>
<dbReference type="KEGG" id="cyp:PCC8801_2177"/>
<dbReference type="PROSITE" id="PS51186">
    <property type="entry name" value="GNAT"/>
    <property type="match status" value="1"/>
</dbReference>
<dbReference type="STRING" id="41431.PCC8801_2177"/>